<dbReference type="SUPFAM" id="SSF51110">
    <property type="entry name" value="alpha-D-mannose-specific plant lectins"/>
    <property type="match status" value="1"/>
</dbReference>
<feature type="transmembrane region" description="Helical" evidence="3">
    <location>
        <begin position="430"/>
        <end position="455"/>
    </location>
</feature>
<keyword evidence="3" id="KW-0472">Membrane</keyword>
<evidence type="ECO:0000256" key="3">
    <source>
        <dbReference type="SAM" id="Phobius"/>
    </source>
</evidence>
<dbReference type="InterPro" id="IPR051343">
    <property type="entry name" value="G-type_lectin_kinases/EP1-like"/>
</dbReference>
<reference evidence="7" key="1">
    <citation type="journal article" date="2014" name="Science">
        <title>The coffee genome provides insight into the convergent evolution of caffeine biosynthesis.</title>
        <authorList>
            <person name="Denoeud F."/>
            <person name="Carretero-Paulet L."/>
            <person name="Dereeper A."/>
            <person name="Droc G."/>
            <person name="Guyot R."/>
            <person name="Pietrella M."/>
            <person name="Zheng C."/>
            <person name="Alberti A."/>
            <person name="Anthony F."/>
            <person name="Aprea G."/>
            <person name="Aury J.M."/>
            <person name="Bento P."/>
            <person name="Bernard M."/>
            <person name="Bocs S."/>
            <person name="Campa C."/>
            <person name="Cenci A."/>
            <person name="Combes M.C."/>
            <person name="Crouzillat D."/>
            <person name="Da Silva C."/>
            <person name="Daddiego L."/>
            <person name="De Bellis F."/>
            <person name="Dussert S."/>
            <person name="Garsmeur O."/>
            <person name="Gayraud T."/>
            <person name="Guignon V."/>
            <person name="Jahn K."/>
            <person name="Jamilloux V."/>
            <person name="Joet T."/>
            <person name="Labadie K."/>
            <person name="Lan T."/>
            <person name="Leclercq J."/>
            <person name="Lepelley M."/>
            <person name="Leroy T."/>
            <person name="Li L.T."/>
            <person name="Librado P."/>
            <person name="Lopez L."/>
            <person name="Munoz A."/>
            <person name="Noel B."/>
            <person name="Pallavicini A."/>
            <person name="Perrotta G."/>
            <person name="Poncet V."/>
            <person name="Pot D."/>
            <person name="Priyono X."/>
            <person name="Rigoreau M."/>
            <person name="Rouard M."/>
            <person name="Rozas J."/>
            <person name="Tranchant-Dubreuil C."/>
            <person name="VanBuren R."/>
            <person name="Zhang Q."/>
            <person name="Andrade A.C."/>
            <person name="Argout X."/>
            <person name="Bertrand B."/>
            <person name="de Kochko A."/>
            <person name="Graziosi G."/>
            <person name="Henry R.J."/>
            <person name="Jayarama X."/>
            <person name="Ming R."/>
            <person name="Nagai C."/>
            <person name="Rounsley S."/>
            <person name="Sankoff D."/>
            <person name="Giuliano G."/>
            <person name="Albert V.A."/>
            <person name="Wincker P."/>
            <person name="Lashermes P."/>
        </authorList>
    </citation>
    <scope>NUCLEOTIDE SEQUENCE [LARGE SCALE GENOMIC DNA]</scope>
    <source>
        <strain evidence="7">cv. DH200-94</strain>
    </source>
</reference>
<protein>
    <recommendedName>
        <fullName evidence="5">Bulb-type lectin domain-containing protein</fullName>
    </recommendedName>
</protein>
<dbReference type="EMBL" id="HG739231">
    <property type="protein sequence ID" value="CDP17170.1"/>
    <property type="molecule type" value="Genomic_DNA"/>
</dbReference>
<keyword evidence="3" id="KW-0812">Transmembrane</keyword>
<dbReference type="InterPro" id="IPR001480">
    <property type="entry name" value="Bulb-type_lectin_dom"/>
</dbReference>
<dbReference type="Gramene" id="CDP17170">
    <property type="protein sequence ID" value="CDP17170"/>
    <property type="gene ID" value="GSCOC_T00006343001"/>
</dbReference>
<dbReference type="OrthoDB" id="740822at2759"/>
<keyword evidence="2" id="KW-0325">Glycoprotein</keyword>
<dbReference type="SMART" id="SM00108">
    <property type="entry name" value="B_lectin"/>
    <property type="match status" value="1"/>
</dbReference>
<dbReference type="Pfam" id="PF01453">
    <property type="entry name" value="B_lectin"/>
    <property type="match status" value="1"/>
</dbReference>
<proteinExistence type="predicted"/>
<organism evidence="6 7">
    <name type="scientific">Coffea canephora</name>
    <name type="common">Robusta coffee</name>
    <dbReference type="NCBI Taxonomy" id="49390"/>
    <lineage>
        <taxon>Eukaryota</taxon>
        <taxon>Viridiplantae</taxon>
        <taxon>Streptophyta</taxon>
        <taxon>Embryophyta</taxon>
        <taxon>Tracheophyta</taxon>
        <taxon>Spermatophyta</taxon>
        <taxon>Magnoliopsida</taxon>
        <taxon>eudicotyledons</taxon>
        <taxon>Gunneridae</taxon>
        <taxon>Pentapetalae</taxon>
        <taxon>asterids</taxon>
        <taxon>lamiids</taxon>
        <taxon>Gentianales</taxon>
        <taxon>Rubiaceae</taxon>
        <taxon>Ixoroideae</taxon>
        <taxon>Gardenieae complex</taxon>
        <taxon>Bertiereae - Coffeeae clade</taxon>
        <taxon>Coffeeae</taxon>
        <taxon>Coffea</taxon>
    </lineage>
</organism>
<feature type="signal peptide" evidence="4">
    <location>
        <begin position="1"/>
        <end position="20"/>
    </location>
</feature>
<dbReference type="OMA" id="CAYYCIY"/>
<dbReference type="PIRSF" id="PIRSF002686">
    <property type="entry name" value="SLG"/>
    <property type="match status" value="1"/>
</dbReference>
<keyword evidence="3" id="KW-1133">Transmembrane helix</keyword>
<sequence>MKICHLVFLVYLFFHAYCDSDVLVGYHVTLAVPPAYSSGFVGRAFIMETDQTEPNFRTAVSVEALDDKYACSLDIFLGNVKVWSSGHFSRFYTADKCMLELTEDGDLQLKGQKEIIGWRSGTSGQGVQRLHLLETGNLILVDPLNLIKWQTFNFPTDVMLQGQRLSSRTRLTSFISSNSSLFYSFEIQYDKIVLYLNSGKWKYSYWEFKPYPYGEKNITYIELTSKALEIFNGKFQKVAQITSEQLQPVRFLALGNSTGNLGLYYYSAERQMFQASYQALNGTCDLPLACNPYGICTFSNACSCIRLMTKGIGSLPDCSTDGISEGLCGRNQAEMVELQGVTSILRQGIPSEVNISKDACANLCLDNCTCVAALYISSAEADANLQQCFLYGLVRGVKEIQRGSTGSYWVKMPKGSRDQVHGKSSGLKKWSVIVIGVVDGFIIFIVLAGIGYYIIQKRRQTSLNTRHTP</sequence>
<dbReference type="InterPro" id="IPR036426">
    <property type="entry name" value="Bulb-type_lectin_dom_sf"/>
</dbReference>
<dbReference type="FunCoup" id="A0A068V8S1">
    <property type="interactions" value="228"/>
</dbReference>
<gene>
    <name evidence="6" type="ORF">GSCOC_T00006343001</name>
</gene>
<evidence type="ECO:0000256" key="2">
    <source>
        <dbReference type="ARBA" id="ARBA00023180"/>
    </source>
</evidence>
<evidence type="ECO:0000313" key="6">
    <source>
        <dbReference type="EMBL" id="CDP17170.1"/>
    </source>
</evidence>
<dbReference type="Gene3D" id="2.90.10.10">
    <property type="entry name" value="Bulb-type lectin domain"/>
    <property type="match status" value="1"/>
</dbReference>
<dbReference type="PROSITE" id="PS50927">
    <property type="entry name" value="BULB_LECTIN"/>
    <property type="match status" value="1"/>
</dbReference>
<accession>A0A068V8S1</accession>
<dbReference type="PANTHER" id="PTHR47976">
    <property type="entry name" value="G-TYPE LECTIN S-RECEPTOR-LIKE SERINE/THREONINE-PROTEIN KINASE SD2-5"/>
    <property type="match status" value="1"/>
</dbReference>
<dbReference type="PhylomeDB" id="A0A068V8S1"/>
<dbReference type="Proteomes" id="UP000295252">
    <property type="component" value="Chromosome IV"/>
</dbReference>
<feature type="chain" id="PRO_5001655530" description="Bulb-type lectin domain-containing protein" evidence="4">
    <location>
        <begin position="21"/>
        <end position="469"/>
    </location>
</feature>
<keyword evidence="1 4" id="KW-0732">Signal</keyword>
<feature type="domain" description="Bulb-type lectin" evidence="5">
    <location>
        <begin position="38"/>
        <end position="153"/>
    </location>
</feature>
<evidence type="ECO:0000259" key="5">
    <source>
        <dbReference type="PROSITE" id="PS50927"/>
    </source>
</evidence>
<keyword evidence="7" id="KW-1185">Reference proteome</keyword>
<dbReference type="STRING" id="49390.A0A068V8S1"/>
<dbReference type="InParanoid" id="A0A068V8S1"/>
<evidence type="ECO:0000256" key="4">
    <source>
        <dbReference type="SAM" id="SignalP"/>
    </source>
</evidence>
<evidence type="ECO:0000256" key="1">
    <source>
        <dbReference type="ARBA" id="ARBA00022729"/>
    </source>
</evidence>
<dbReference type="AlphaFoldDB" id="A0A068V8S1"/>
<dbReference type="InterPro" id="IPR035446">
    <property type="entry name" value="SLSG/EP1"/>
</dbReference>
<dbReference type="PANTHER" id="PTHR47976:SF120">
    <property type="entry name" value="G-TYPE LECTIN S-RECEPTOR-LIKE SERINE_THREONINE-PROTEIN KINASE SD2-5"/>
    <property type="match status" value="1"/>
</dbReference>
<evidence type="ECO:0000313" key="7">
    <source>
        <dbReference type="Proteomes" id="UP000295252"/>
    </source>
</evidence>
<name>A0A068V8S1_COFCA</name>